<reference evidence="3" key="1">
    <citation type="submission" date="2020-07" db="EMBL/GenBank/DDBJ databases">
        <title>Multicomponent nature underlies the extraordinary mechanical properties of spider dragline silk.</title>
        <authorList>
            <person name="Kono N."/>
            <person name="Nakamura H."/>
            <person name="Mori M."/>
            <person name="Yoshida Y."/>
            <person name="Ohtoshi R."/>
            <person name="Malay A.D."/>
            <person name="Moran D.A.P."/>
            <person name="Tomita M."/>
            <person name="Numata K."/>
            <person name="Arakawa K."/>
        </authorList>
    </citation>
    <scope>NUCLEOTIDE SEQUENCE</scope>
</reference>
<evidence type="ECO:0000313" key="3">
    <source>
        <dbReference type="EMBL" id="GFR05009.1"/>
    </source>
</evidence>
<dbReference type="Proteomes" id="UP000887116">
    <property type="component" value="Unassembled WGS sequence"/>
</dbReference>
<evidence type="ECO:0000259" key="2">
    <source>
        <dbReference type="Pfam" id="PF17906"/>
    </source>
</evidence>
<dbReference type="EMBL" id="BMAO01015898">
    <property type="protein sequence ID" value="GFR05009.1"/>
    <property type="molecule type" value="Genomic_DNA"/>
</dbReference>
<gene>
    <name evidence="3" type="primary">NCL1_39412</name>
    <name evidence="3" type="ORF">TNCT_178721</name>
</gene>
<dbReference type="InterPro" id="IPR041426">
    <property type="entry name" value="Mos1_HTH"/>
</dbReference>
<dbReference type="AlphaFoldDB" id="A0A8X6GKM0"/>
<accession>A0A8X6GKM0</accession>
<name>A0A8X6GKM0_TRICU</name>
<feature type="domain" description="Mos1 transposase HTH" evidence="2">
    <location>
        <begin position="9"/>
        <end position="48"/>
    </location>
</feature>
<protein>
    <submittedName>
        <fullName evidence="3">HTH_48 domain-containing protein</fullName>
    </submittedName>
</protein>
<organism evidence="3 4">
    <name type="scientific">Trichonephila clavata</name>
    <name type="common">Joro spider</name>
    <name type="synonym">Nephila clavata</name>
    <dbReference type="NCBI Taxonomy" id="2740835"/>
    <lineage>
        <taxon>Eukaryota</taxon>
        <taxon>Metazoa</taxon>
        <taxon>Ecdysozoa</taxon>
        <taxon>Arthropoda</taxon>
        <taxon>Chelicerata</taxon>
        <taxon>Arachnida</taxon>
        <taxon>Araneae</taxon>
        <taxon>Araneomorphae</taxon>
        <taxon>Entelegynae</taxon>
        <taxon>Araneoidea</taxon>
        <taxon>Nephilidae</taxon>
        <taxon>Trichonephila</taxon>
    </lineage>
</organism>
<dbReference type="OrthoDB" id="6428254at2759"/>
<keyword evidence="4" id="KW-1185">Reference proteome</keyword>
<comment type="caution">
    <text evidence="3">The sequence shown here is derived from an EMBL/GenBank/DDBJ whole genome shotgun (WGS) entry which is preliminary data.</text>
</comment>
<evidence type="ECO:0000256" key="1">
    <source>
        <dbReference type="SAM" id="MobiDB-lite"/>
    </source>
</evidence>
<sequence>MEVTRVEQCACIKIAVLRGRNEMECHSEFVEALGNNALRYRTVAQWVGKSQQGHMSTSDEQRLGPSVWTRLARASPTAHG</sequence>
<proteinExistence type="predicted"/>
<evidence type="ECO:0000313" key="4">
    <source>
        <dbReference type="Proteomes" id="UP000887116"/>
    </source>
</evidence>
<dbReference type="Pfam" id="PF17906">
    <property type="entry name" value="HTH_48"/>
    <property type="match status" value="1"/>
</dbReference>
<feature type="region of interest" description="Disordered" evidence="1">
    <location>
        <begin position="49"/>
        <end position="80"/>
    </location>
</feature>